<evidence type="ECO:0000256" key="1">
    <source>
        <dbReference type="ARBA" id="ARBA00023002"/>
    </source>
</evidence>
<keyword evidence="1" id="KW-0560">Oxidoreductase</keyword>
<dbReference type="AlphaFoldDB" id="A0A4R3LZJ3"/>
<dbReference type="OrthoDB" id="9815989at2"/>
<accession>A0A4R3LZJ3</accession>
<evidence type="ECO:0000313" key="4">
    <source>
        <dbReference type="Proteomes" id="UP000294664"/>
    </source>
</evidence>
<feature type="domain" description="FAD dependent oxidoreductase" evidence="2">
    <location>
        <begin position="7"/>
        <end position="305"/>
    </location>
</feature>
<dbReference type="Proteomes" id="UP000294664">
    <property type="component" value="Unassembled WGS sequence"/>
</dbReference>
<keyword evidence="4" id="KW-1185">Reference proteome</keyword>
<comment type="caution">
    <text evidence="3">The sequence shown here is derived from an EMBL/GenBank/DDBJ whole genome shotgun (WGS) entry which is preliminary data.</text>
</comment>
<evidence type="ECO:0000313" key="3">
    <source>
        <dbReference type="EMBL" id="TCT06181.1"/>
    </source>
</evidence>
<organism evidence="3 4">
    <name type="scientific">Aquabacter spiritensis</name>
    <dbReference type="NCBI Taxonomy" id="933073"/>
    <lineage>
        <taxon>Bacteria</taxon>
        <taxon>Pseudomonadati</taxon>
        <taxon>Pseudomonadota</taxon>
        <taxon>Alphaproteobacteria</taxon>
        <taxon>Hyphomicrobiales</taxon>
        <taxon>Xanthobacteraceae</taxon>
        <taxon>Aquabacter</taxon>
    </lineage>
</organism>
<proteinExistence type="predicted"/>
<protein>
    <submittedName>
        <fullName evidence="3">Glycine/D-amino acid oxidase-like deaminating enzyme</fullName>
    </submittedName>
</protein>
<name>A0A4R3LZJ3_9HYPH</name>
<reference evidence="3 4" key="1">
    <citation type="submission" date="2019-03" db="EMBL/GenBank/DDBJ databases">
        <title>Genomic Encyclopedia of Type Strains, Phase IV (KMG-IV): sequencing the most valuable type-strain genomes for metagenomic binning, comparative biology and taxonomic classification.</title>
        <authorList>
            <person name="Goeker M."/>
        </authorList>
    </citation>
    <scope>NUCLEOTIDE SEQUENCE [LARGE SCALE GENOMIC DNA]</scope>
    <source>
        <strain evidence="3 4">DSM 9035</strain>
    </source>
</reference>
<gene>
    <name evidence="3" type="ORF">EDC64_103285</name>
</gene>
<dbReference type="InterPro" id="IPR036188">
    <property type="entry name" value="FAD/NAD-bd_sf"/>
</dbReference>
<dbReference type="Gene3D" id="3.50.50.60">
    <property type="entry name" value="FAD/NAD(P)-binding domain"/>
    <property type="match status" value="1"/>
</dbReference>
<evidence type="ECO:0000259" key="2">
    <source>
        <dbReference type="Pfam" id="PF01266"/>
    </source>
</evidence>
<dbReference type="SUPFAM" id="SSF51905">
    <property type="entry name" value="FAD/NAD(P)-binding domain"/>
    <property type="match status" value="1"/>
</dbReference>
<dbReference type="PROSITE" id="PS51257">
    <property type="entry name" value="PROKAR_LIPOPROTEIN"/>
    <property type="match status" value="1"/>
</dbReference>
<dbReference type="Pfam" id="PF01266">
    <property type="entry name" value="DAO"/>
    <property type="match status" value="1"/>
</dbReference>
<dbReference type="GO" id="GO:0016491">
    <property type="term" value="F:oxidoreductase activity"/>
    <property type="evidence" value="ECO:0007669"/>
    <property type="project" value="UniProtKB-KW"/>
</dbReference>
<sequence>MSRPDYDFAVIGGGFYGCCLALLLRSISDRVVVIEAGDAILTRASRVNQARIHTGFHYPRSFLTALRSMALHRRFAHDFPAAVVDDFEMLYAIARRRSKVSAGRFLRMFENLGAPIRPAGRDAAALFAPDLIEAVFEAREWAFDYRVLRDGLEAQIARAGVEMRLGCTVARLEPRADRVGIELAGGTSLSAGTVFNVTYAMLNAVLAASGIAPLSLKHEFVEIALVEPPPALAGLAATVMDGPFFSVMPYPAAGLYSLTHVRYTPHFSWLDANVGRAPYALAQELPKVSRWRHMMMDARRYMPCLGGTVWRDSLFDVKTVLLKNERNDGRPILFHRHPDAPNVISILGGKIDNIYDLFEILPQEDPRWRGVDLSCLLPGAAAPRLRASTGGGPAA</sequence>
<dbReference type="EMBL" id="SMAI01000003">
    <property type="protein sequence ID" value="TCT06181.1"/>
    <property type="molecule type" value="Genomic_DNA"/>
</dbReference>
<dbReference type="Gene3D" id="3.30.9.10">
    <property type="entry name" value="D-Amino Acid Oxidase, subunit A, domain 2"/>
    <property type="match status" value="1"/>
</dbReference>
<dbReference type="InterPro" id="IPR006076">
    <property type="entry name" value="FAD-dep_OxRdtase"/>
</dbReference>
<dbReference type="RefSeq" id="WP_132030693.1">
    <property type="nucleotide sequence ID" value="NZ_SMAI01000003.1"/>
</dbReference>